<accession>A0A381FQF5</accession>
<dbReference type="Proteomes" id="UP000254282">
    <property type="component" value="Unassembled WGS sequence"/>
</dbReference>
<dbReference type="PANTHER" id="PTHR33498:SF1">
    <property type="entry name" value="TRANSPOSASE FOR INSERTION SEQUENCE ELEMENT IS1557"/>
    <property type="match status" value="1"/>
</dbReference>
<protein>
    <submittedName>
        <fullName evidence="2">Transposase and inactivated derivatives</fullName>
    </submittedName>
</protein>
<feature type="domain" description="Transposase IS204/IS1001/IS1096/IS1165 DDE" evidence="1">
    <location>
        <begin position="43"/>
        <end position="160"/>
    </location>
</feature>
<dbReference type="Pfam" id="PF01610">
    <property type="entry name" value="DDE_Tnp_ISL3"/>
    <property type="match status" value="1"/>
</dbReference>
<sequence length="212" mass="24475">MYGVDGRKFQRQYKQSISNFKNWKQKSHAEDWILYPENLSHQLSLDEVALSDGELYTVLTSKKAMGRKGSIVAIIKGTKSDTVIEYLLKINKKLRLNVKGITLDMVGSMKLIAKRCFPNATQIIDRFHVQKLAIEALQELRISHRWEAIEQENNLLMEAKKKKTTPGLKLLKMVIPESNFWQEAGIYSTKPEKNGLHRKISELKSYSRNILI</sequence>
<name>A0A381FQF5_9FLAO</name>
<proteinExistence type="predicted"/>
<dbReference type="InterPro" id="IPR002560">
    <property type="entry name" value="Transposase_DDE"/>
</dbReference>
<dbReference type="AlphaFoldDB" id="A0A381FQF5"/>
<gene>
    <name evidence="2" type="ORF">NCTC13532_04367</name>
</gene>
<evidence type="ECO:0000259" key="1">
    <source>
        <dbReference type="Pfam" id="PF01610"/>
    </source>
</evidence>
<evidence type="ECO:0000313" key="2">
    <source>
        <dbReference type="EMBL" id="SUX48753.1"/>
    </source>
</evidence>
<dbReference type="PANTHER" id="PTHR33498">
    <property type="entry name" value="TRANSPOSASE FOR INSERTION SEQUENCE ELEMENT IS1557"/>
    <property type="match status" value="1"/>
</dbReference>
<reference evidence="2 3" key="1">
    <citation type="submission" date="2018-06" db="EMBL/GenBank/DDBJ databases">
        <authorList>
            <consortium name="Pathogen Informatics"/>
            <person name="Doyle S."/>
        </authorList>
    </citation>
    <scope>NUCLEOTIDE SEQUENCE [LARGE SCALE GENOMIC DNA]</scope>
    <source>
        <strain evidence="2 3">NCTC13532</strain>
    </source>
</reference>
<dbReference type="EMBL" id="UFVR01000004">
    <property type="protein sequence ID" value="SUX48753.1"/>
    <property type="molecule type" value="Genomic_DNA"/>
</dbReference>
<evidence type="ECO:0000313" key="3">
    <source>
        <dbReference type="Proteomes" id="UP000254282"/>
    </source>
</evidence>
<dbReference type="InterPro" id="IPR047951">
    <property type="entry name" value="Transpos_ISL3"/>
</dbReference>
<organism evidence="2 3">
    <name type="scientific">Chryseobacterium indoltheticum</name>
    <dbReference type="NCBI Taxonomy" id="254"/>
    <lineage>
        <taxon>Bacteria</taxon>
        <taxon>Pseudomonadati</taxon>
        <taxon>Bacteroidota</taxon>
        <taxon>Flavobacteriia</taxon>
        <taxon>Flavobacteriales</taxon>
        <taxon>Weeksellaceae</taxon>
        <taxon>Chryseobacterium group</taxon>
        <taxon>Chryseobacterium</taxon>
    </lineage>
</organism>